<comment type="caution">
    <text evidence="5">The sequence shown here is derived from an EMBL/GenBank/DDBJ whole genome shotgun (WGS) entry which is preliminary data.</text>
</comment>
<evidence type="ECO:0000313" key="5">
    <source>
        <dbReference type="EMBL" id="HIW94595.1"/>
    </source>
</evidence>
<reference evidence="5" key="1">
    <citation type="journal article" date="2021" name="PeerJ">
        <title>Extensive microbial diversity within the chicken gut microbiome revealed by metagenomics and culture.</title>
        <authorList>
            <person name="Gilroy R."/>
            <person name="Ravi A."/>
            <person name="Getino M."/>
            <person name="Pursley I."/>
            <person name="Horton D.L."/>
            <person name="Alikhan N.F."/>
            <person name="Baker D."/>
            <person name="Gharbi K."/>
            <person name="Hall N."/>
            <person name="Watson M."/>
            <person name="Adriaenssens E.M."/>
            <person name="Foster-Nyarko E."/>
            <person name="Jarju S."/>
            <person name="Secka A."/>
            <person name="Antonio M."/>
            <person name="Oren A."/>
            <person name="Chaudhuri R.R."/>
            <person name="La Ragione R."/>
            <person name="Hildebrand F."/>
            <person name="Pallen M.J."/>
        </authorList>
    </citation>
    <scope>NUCLEOTIDE SEQUENCE</scope>
    <source>
        <strain evidence="5">ChiGjej6B6-1540</strain>
    </source>
</reference>
<gene>
    <name evidence="5" type="ORF">H9868_08685</name>
</gene>
<dbReference type="AlphaFoldDB" id="A0A9D1RW15"/>
<keyword evidence="3" id="KW-0238">DNA-binding</keyword>
<evidence type="ECO:0000256" key="2">
    <source>
        <dbReference type="ARBA" id="ARBA00023015"/>
    </source>
</evidence>
<dbReference type="Proteomes" id="UP000824192">
    <property type="component" value="Unassembled WGS sequence"/>
</dbReference>
<organism evidence="5 6">
    <name type="scientific">Candidatus Flavonifractor merdipullorum</name>
    <dbReference type="NCBI Taxonomy" id="2838590"/>
    <lineage>
        <taxon>Bacteria</taxon>
        <taxon>Bacillati</taxon>
        <taxon>Bacillota</taxon>
        <taxon>Clostridia</taxon>
        <taxon>Eubacteriales</taxon>
        <taxon>Oscillospiraceae</taxon>
        <taxon>Flavonifractor</taxon>
    </lineage>
</organism>
<sequence>MKVHLSDGEWKLMNALWETGPSTITELTRALQEDTGWSKHTIITMLARLESKGAVSHEEGGKAKRYTAALPREDAARSATEQFLGKVYGGSLGLMMSAMVSSRALSQADIDELSAILEQAKEGSSS</sequence>
<dbReference type="SUPFAM" id="SSF46785">
    <property type="entry name" value="Winged helix' DNA-binding domain"/>
    <property type="match status" value="1"/>
</dbReference>
<evidence type="ECO:0000256" key="4">
    <source>
        <dbReference type="ARBA" id="ARBA00023163"/>
    </source>
</evidence>
<dbReference type="InterPro" id="IPR005650">
    <property type="entry name" value="BlaI_family"/>
</dbReference>
<dbReference type="PIRSF" id="PIRSF019455">
    <property type="entry name" value="CopR_AtkY"/>
    <property type="match status" value="1"/>
</dbReference>
<protein>
    <submittedName>
        <fullName evidence="5">BlaI/MecI/CopY family transcriptional regulator</fullName>
    </submittedName>
</protein>
<accession>A0A9D1RW15</accession>
<dbReference type="EMBL" id="DXGA01000186">
    <property type="protein sequence ID" value="HIW94595.1"/>
    <property type="molecule type" value="Genomic_DNA"/>
</dbReference>
<dbReference type="Pfam" id="PF03965">
    <property type="entry name" value="Penicillinase_R"/>
    <property type="match status" value="1"/>
</dbReference>
<keyword evidence="4" id="KW-0804">Transcription</keyword>
<dbReference type="InterPro" id="IPR036388">
    <property type="entry name" value="WH-like_DNA-bd_sf"/>
</dbReference>
<reference evidence="5" key="2">
    <citation type="submission" date="2021-04" db="EMBL/GenBank/DDBJ databases">
        <authorList>
            <person name="Gilroy R."/>
        </authorList>
    </citation>
    <scope>NUCLEOTIDE SEQUENCE</scope>
    <source>
        <strain evidence="5">ChiGjej6B6-1540</strain>
    </source>
</reference>
<evidence type="ECO:0000256" key="3">
    <source>
        <dbReference type="ARBA" id="ARBA00023125"/>
    </source>
</evidence>
<dbReference type="GO" id="GO:0003677">
    <property type="term" value="F:DNA binding"/>
    <property type="evidence" value="ECO:0007669"/>
    <property type="project" value="UniProtKB-KW"/>
</dbReference>
<dbReference type="InterPro" id="IPR036390">
    <property type="entry name" value="WH_DNA-bd_sf"/>
</dbReference>
<dbReference type="Gene3D" id="1.10.10.10">
    <property type="entry name" value="Winged helix-like DNA-binding domain superfamily/Winged helix DNA-binding domain"/>
    <property type="match status" value="1"/>
</dbReference>
<keyword evidence="2" id="KW-0805">Transcription regulation</keyword>
<comment type="similarity">
    <text evidence="1">Belongs to the BlaI transcriptional regulatory family.</text>
</comment>
<name>A0A9D1RW15_9FIRM</name>
<proteinExistence type="inferred from homology"/>
<dbReference type="GO" id="GO:0045892">
    <property type="term" value="P:negative regulation of DNA-templated transcription"/>
    <property type="evidence" value="ECO:0007669"/>
    <property type="project" value="InterPro"/>
</dbReference>
<dbReference type="Gene3D" id="1.10.4040.10">
    <property type="entry name" value="Penicillinase repressor domain"/>
    <property type="match status" value="1"/>
</dbReference>
<evidence type="ECO:0000313" key="6">
    <source>
        <dbReference type="Proteomes" id="UP000824192"/>
    </source>
</evidence>
<evidence type="ECO:0000256" key="1">
    <source>
        <dbReference type="ARBA" id="ARBA00011046"/>
    </source>
</evidence>